<dbReference type="SUPFAM" id="SSF81901">
    <property type="entry name" value="HCP-like"/>
    <property type="match status" value="1"/>
</dbReference>
<dbReference type="EMBL" id="CAJVPY010022072">
    <property type="protein sequence ID" value="CAG8781706.1"/>
    <property type="molecule type" value="Genomic_DNA"/>
</dbReference>
<keyword evidence="2" id="KW-1185">Reference proteome</keyword>
<feature type="non-terminal residue" evidence="1">
    <location>
        <position position="44"/>
    </location>
</feature>
<protein>
    <submittedName>
        <fullName evidence="1">1952_t:CDS:1</fullName>
    </submittedName>
</protein>
<dbReference type="Pfam" id="PF08238">
    <property type="entry name" value="Sel1"/>
    <property type="match status" value="1"/>
</dbReference>
<dbReference type="Proteomes" id="UP000789405">
    <property type="component" value="Unassembled WGS sequence"/>
</dbReference>
<evidence type="ECO:0000313" key="2">
    <source>
        <dbReference type="Proteomes" id="UP000789405"/>
    </source>
</evidence>
<dbReference type="InterPro" id="IPR006597">
    <property type="entry name" value="Sel1-like"/>
</dbReference>
<evidence type="ECO:0000313" key="1">
    <source>
        <dbReference type="EMBL" id="CAG8781706.1"/>
    </source>
</evidence>
<sequence>MLGYCYDIGDGISQNYNEALKWYTSSANNGNYLAHNNLGNHYEQ</sequence>
<comment type="caution">
    <text evidence="1">The sequence shown here is derived from an EMBL/GenBank/DDBJ whole genome shotgun (WGS) entry which is preliminary data.</text>
</comment>
<dbReference type="OrthoDB" id="2384430at2759"/>
<name>A0A9N9JJJ1_9GLOM</name>
<dbReference type="AlphaFoldDB" id="A0A9N9JJJ1"/>
<organism evidence="1 2">
    <name type="scientific">Dentiscutata erythropus</name>
    <dbReference type="NCBI Taxonomy" id="1348616"/>
    <lineage>
        <taxon>Eukaryota</taxon>
        <taxon>Fungi</taxon>
        <taxon>Fungi incertae sedis</taxon>
        <taxon>Mucoromycota</taxon>
        <taxon>Glomeromycotina</taxon>
        <taxon>Glomeromycetes</taxon>
        <taxon>Diversisporales</taxon>
        <taxon>Gigasporaceae</taxon>
        <taxon>Dentiscutata</taxon>
    </lineage>
</organism>
<dbReference type="Gene3D" id="1.25.40.10">
    <property type="entry name" value="Tetratricopeptide repeat domain"/>
    <property type="match status" value="1"/>
</dbReference>
<gene>
    <name evidence="1" type="ORF">DERYTH_LOCUS19725</name>
</gene>
<accession>A0A9N9JJJ1</accession>
<proteinExistence type="predicted"/>
<reference evidence="1" key="1">
    <citation type="submission" date="2021-06" db="EMBL/GenBank/DDBJ databases">
        <authorList>
            <person name="Kallberg Y."/>
            <person name="Tangrot J."/>
            <person name="Rosling A."/>
        </authorList>
    </citation>
    <scope>NUCLEOTIDE SEQUENCE</scope>
    <source>
        <strain evidence="1">MA453B</strain>
    </source>
</reference>
<dbReference type="InterPro" id="IPR011990">
    <property type="entry name" value="TPR-like_helical_dom_sf"/>
</dbReference>